<keyword evidence="2" id="KW-0472">Membrane</keyword>
<gene>
    <name evidence="4" type="ORF">NQ315_003650</name>
</gene>
<dbReference type="PANTHER" id="PTHR47049">
    <property type="entry name" value="PIEZO-TYPE MECHANOSENSITIVE ION CHANNEL HOMOLOG"/>
    <property type="match status" value="1"/>
</dbReference>
<name>A0AAV8VCL8_9CUCU</name>
<feature type="transmembrane region" description="Helical" evidence="2">
    <location>
        <begin position="32"/>
        <end position="51"/>
    </location>
</feature>
<evidence type="ECO:0000313" key="5">
    <source>
        <dbReference type="Proteomes" id="UP001159042"/>
    </source>
</evidence>
<sequence>MYLFYQTNHGEKTGRYCVLIALCSAAVLRPSVLGGLYFIVFLSSATWWACYKQLRRGFAIVLGCLIPVIFIHLSALYSYQFQWPQEFLERNSTYARYLKHAHTTEIDNLPSRSFCREEACAEEVTHSKTQDTQPIWEECQSPPARFELATYFGLTQLITISPNSPKDPRNLVYTDEEWASYINPIALYLLYYIVVLETKGLLKPESQKKQGPFSRLEGSFSGQLGRQMSQRLSRRQLMRSVTTKKRWRSATRKVRIKIKEPVAKEQQIQISESTPLIQGVSPSKRYGSGRKSGIFQDSTGSVTVTGENTEDIPLDELGGVFPNNVFPVKSYSTTNKL</sequence>
<keyword evidence="2" id="KW-1133">Transmembrane helix</keyword>
<organism evidence="4 5">
    <name type="scientific">Exocentrus adspersus</name>
    <dbReference type="NCBI Taxonomy" id="1586481"/>
    <lineage>
        <taxon>Eukaryota</taxon>
        <taxon>Metazoa</taxon>
        <taxon>Ecdysozoa</taxon>
        <taxon>Arthropoda</taxon>
        <taxon>Hexapoda</taxon>
        <taxon>Insecta</taxon>
        <taxon>Pterygota</taxon>
        <taxon>Neoptera</taxon>
        <taxon>Endopterygota</taxon>
        <taxon>Coleoptera</taxon>
        <taxon>Polyphaga</taxon>
        <taxon>Cucujiformia</taxon>
        <taxon>Chrysomeloidea</taxon>
        <taxon>Cerambycidae</taxon>
        <taxon>Lamiinae</taxon>
        <taxon>Acanthocinini</taxon>
        <taxon>Exocentrus</taxon>
    </lineage>
</organism>
<dbReference type="EMBL" id="JANEYG010000164">
    <property type="protein sequence ID" value="KAJ8911750.1"/>
    <property type="molecule type" value="Genomic_DNA"/>
</dbReference>
<comment type="caution">
    <text evidence="4">The sequence shown here is derived from an EMBL/GenBank/DDBJ whole genome shotgun (WGS) entry which is preliminary data.</text>
</comment>
<feature type="domain" description="Piezo TM1-24" evidence="3">
    <location>
        <begin position="148"/>
        <end position="249"/>
    </location>
</feature>
<feature type="transmembrane region" description="Helical" evidence="2">
    <location>
        <begin position="58"/>
        <end position="79"/>
    </location>
</feature>
<dbReference type="GO" id="GO:0016020">
    <property type="term" value="C:membrane"/>
    <property type="evidence" value="ECO:0007669"/>
    <property type="project" value="InterPro"/>
</dbReference>
<evidence type="ECO:0000256" key="1">
    <source>
        <dbReference type="SAM" id="MobiDB-lite"/>
    </source>
</evidence>
<protein>
    <recommendedName>
        <fullName evidence="3">Piezo TM1-24 domain-containing protein</fullName>
    </recommendedName>
</protein>
<evidence type="ECO:0000313" key="4">
    <source>
        <dbReference type="EMBL" id="KAJ8911750.1"/>
    </source>
</evidence>
<keyword evidence="5" id="KW-1185">Reference proteome</keyword>
<dbReference type="PANTHER" id="PTHR47049:SF2">
    <property type="entry name" value="PIEZO-TYPE MECHANOSENSITIVE ION CHANNEL HOMOLOG"/>
    <property type="match status" value="1"/>
</dbReference>
<feature type="region of interest" description="Disordered" evidence="1">
    <location>
        <begin position="279"/>
        <end position="307"/>
    </location>
</feature>
<dbReference type="Proteomes" id="UP001159042">
    <property type="component" value="Unassembled WGS sequence"/>
</dbReference>
<accession>A0AAV8VCL8</accession>
<dbReference type="AlphaFoldDB" id="A0AAV8VCL8"/>
<dbReference type="Pfam" id="PF24871">
    <property type="entry name" value="Piezo_TM1-24"/>
    <property type="match status" value="2"/>
</dbReference>
<evidence type="ECO:0000256" key="2">
    <source>
        <dbReference type="SAM" id="Phobius"/>
    </source>
</evidence>
<proteinExistence type="predicted"/>
<feature type="domain" description="Piezo TM1-24" evidence="3">
    <location>
        <begin position="11"/>
        <end position="98"/>
    </location>
</feature>
<reference evidence="4 5" key="1">
    <citation type="journal article" date="2023" name="Insect Mol. Biol.">
        <title>Genome sequencing provides insights into the evolution of gene families encoding plant cell wall-degrading enzymes in longhorned beetles.</title>
        <authorList>
            <person name="Shin N.R."/>
            <person name="Okamura Y."/>
            <person name="Kirsch R."/>
            <person name="Pauchet Y."/>
        </authorList>
    </citation>
    <scope>NUCLEOTIDE SEQUENCE [LARGE SCALE GENOMIC DNA]</scope>
    <source>
        <strain evidence="4">EAD_L_NR</strain>
    </source>
</reference>
<dbReference type="InterPro" id="IPR056769">
    <property type="entry name" value="Piezo_TM1-24"/>
</dbReference>
<evidence type="ECO:0000259" key="3">
    <source>
        <dbReference type="Pfam" id="PF24871"/>
    </source>
</evidence>
<dbReference type="InterPro" id="IPR027272">
    <property type="entry name" value="Piezo"/>
</dbReference>
<keyword evidence="2" id="KW-0812">Transmembrane</keyword>
<feature type="compositionally biased region" description="Polar residues" evidence="1">
    <location>
        <begin position="295"/>
        <end position="307"/>
    </location>
</feature>
<dbReference type="GO" id="GO:0008381">
    <property type="term" value="F:mechanosensitive monoatomic ion channel activity"/>
    <property type="evidence" value="ECO:0007669"/>
    <property type="project" value="InterPro"/>
</dbReference>